<dbReference type="InterPro" id="IPR013783">
    <property type="entry name" value="Ig-like_fold"/>
</dbReference>
<dbReference type="EMBL" id="KK120472">
    <property type="protein sequence ID" value="KFM78346.1"/>
    <property type="molecule type" value="Genomic_DNA"/>
</dbReference>
<evidence type="ECO:0000259" key="1">
    <source>
        <dbReference type="PROSITE" id="PS50853"/>
    </source>
</evidence>
<proteinExistence type="predicted"/>
<dbReference type="PROSITE" id="PS50853">
    <property type="entry name" value="FN3"/>
    <property type="match status" value="1"/>
</dbReference>
<organism evidence="2 3">
    <name type="scientific">Stegodyphus mimosarum</name>
    <name type="common">African social velvet spider</name>
    <dbReference type="NCBI Taxonomy" id="407821"/>
    <lineage>
        <taxon>Eukaryota</taxon>
        <taxon>Metazoa</taxon>
        <taxon>Ecdysozoa</taxon>
        <taxon>Arthropoda</taxon>
        <taxon>Chelicerata</taxon>
        <taxon>Arachnida</taxon>
        <taxon>Araneae</taxon>
        <taxon>Araneomorphae</taxon>
        <taxon>Entelegynae</taxon>
        <taxon>Eresoidea</taxon>
        <taxon>Eresidae</taxon>
        <taxon>Stegodyphus</taxon>
    </lineage>
</organism>
<evidence type="ECO:0000313" key="3">
    <source>
        <dbReference type="Proteomes" id="UP000054359"/>
    </source>
</evidence>
<dbReference type="SMART" id="SM00060">
    <property type="entry name" value="FN3"/>
    <property type="match status" value="1"/>
</dbReference>
<accession>A0A087ULV7</accession>
<feature type="non-terminal residue" evidence="2">
    <location>
        <position position="261"/>
    </location>
</feature>
<dbReference type="SUPFAM" id="SSF49265">
    <property type="entry name" value="Fibronectin type III"/>
    <property type="match status" value="1"/>
</dbReference>
<gene>
    <name evidence="2" type="ORF">X975_11495</name>
</gene>
<keyword evidence="3" id="KW-1185">Reference proteome</keyword>
<dbReference type="Pfam" id="PF00041">
    <property type="entry name" value="fn3"/>
    <property type="match status" value="1"/>
</dbReference>
<dbReference type="InterPro" id="IPR036116">
    <property type="entry name" value="FN3_sf"/>
</dbReference>
<dbReference type="CDD" id="cd00063">
    <property type="entry name" value="FN3"/>
    <property type="match status" value="1"/>
</dbReference>
<name>A0A087ULV7_STEMI</name>
<sequence>MAKNSGVTSSSESCCRALNEAGKLRLAGTNCEEENPYICKYSFKDILAVPALLTAKAEAWDSIQLSWNRPEEYWLPTYYNVLLCSENSKPACNENRKLKDEQIVVQGLQEYTTYKVTVEALLEALDAKTVAETTVMTYPKSPVRFVIFPEGVIKVQTPMMVALGKADDSVKVIIYQSSILVATAMGDVSEVQLTKLIPEESYEMLVQQDGGDWEYRMPFDAVPNCNQEDLRMGIFCYRLVPDIKSFDSAKAFCSGENMKIW</sequence>
<dbReference type="AlphaFoldDB" id="A0A087ULV7"/>
<feature type="domain" description="Fibronectin type-III" evidence="1">
    <location>
        <begin position="49"/>
        <end position="140"/>
    </location>
</feature>
<dbReference type="Gene3D" id="2.60.40.10">
    <property type="entry name" value="Immunoglobulins"/>
    <property type="match status" value="1"/>
</dbReference>
<evidence type="ECO:0000313" key="2">
    <source>
        <dbReference type="EMBL" id="KFM78346.1"/>
    </source>
</evidence>
<protein>
    <recommendedName>
        <fullName evidence="1">Fibronectin type-III domain-containing protein</fullName>
    </recommendedName>
</protein>
<dbReference type="Proteomes" id="UP000054359">
    <property type="component" value="Unassembled WGS sequence"/>
</dbReference>
<dbReference type="OrthoDB" id="6436784at2759"/>
<reference evidence="2 3" key="1">
    <citation type="submission" date="2013-11" db="EMBL/GenBank/DDBJ databases">
        <title>Genome sequencing of Stegodyphus mimosarum.</title>
        <authorList>
            <person name="Bechsgaard J."/>
        </authorList>
    </citation>
    <scope>NUCLEOTIDE SEQUENCE [LARGE SCALE GENOMIC DNA]</scope>
</reference>
<dbReference type="InterPro" id="IPR003961">
    <property type="entry name" value="FN3_dom"/>
</dbReference>